<dbReference type="NCBIfam" id="TIGR00328">
    <property type="entry name" value="flhB"/>
    <property type="match status" value="1"/>
</dbReference>
<evidence type="ECO:0000256" key="4">
    <source>
        <dbReference type="ARBA" id="ARBA00022448"/>
    </source>
</evidence>
<evidence type="ECO:0000256" key="13">
    <source>
        <dbReference type="RuleBase" id="RU364091"/>
    </source>
</evidence>
<dbReference type="RefSeq" id="WP_121937867.1">
    <property type="nucleotide sequence ID" value="NZ_REFR01000010.1"/>
</dbReference>
<comment type="caution">
    <text evidence="14">The sequence shown here is derived from an EMBL/GenBank/DDBJ whole genome shotgun (WGS) entry which is preliminary data.</text>
</comment>
<evidence type="ECO:0000256" key="7">
    <source>
        <dbReference type="ARBA" id="ARBA00022795"/>
    </source>
</evidence>
<keyword evidence="6 13" id="KW-0812">Transmembrane</keyword>
<keyword evidence="14" id="KW-0282">Flagellum</keyword>
<dbReference type="Proteomes" id="UP000271227">
    <property type="component" value="Unassembled WGS sequence"/>
</dbReference>
<evidence type="ECO:0000256" key="5">
    <source>
        <dbReference type="ARBA" id="ARBA00022475"/>
    </source>
</evidence>
<evidence type="ECO:0000256" key="6">
    <source>
        <dbReference type="ARBA" id="ARBA00022692"/>
    </source>
</evidence>
<sequence>MAEQDKDQKTEDATAKRLEEAVQKGQVVNSQEVKTLFMLLAATVFIAIPVGFFIKGLTDQLAGFMGRMHEMPMDTRGLPTIFADLFFEIFLLMLIPFSLFVMAGIVGSRIQHPGVFSFEKLKFELNSLNPVSGLKKLFSPQKLFELAKSIAKISVVVIVIFLIVWPERDNLDTLIMIPFEQLPALIQSMAFQMFFGVTLAMMAIAAADYAYQKHQYLEQLKMTKQEVKDERKQTEGDPEVRRKLAKIRMERAMQRMMAAVPDADVVITNPTHYAVALSYKHGEMAVPKLVAKGVDHMAARIREVAVENGVPIVENPPVARALYAVVDIDEEVPPDHYKAVAEVIGYVMRLKRSGVTPRPAAERAS</sequence>
<comment type="similarity">
    <text evidence="2 13">Belongs to the type III secretion exporter family.</text>
</comment>
<comment type="function">
    <text evidence="12 13">Required for formation of the rod structure in the basal body of the flagellar apparatus. Together with FliI and FliH, may constitute the export apparatus of flagellin.</text>
</comment>
<dbReference type="PRINTS" id="PR00950">
    <property type="entry name" value="TYPE3IMSPROT"/>
</dbReference>
<keyword evidence="14" id="KW-0966">Cell projection</keyword>
<dbReference type="PANTHER" id="PTHR30531">
    <property type="entry name" value="FLAGELLAR BIOSYNTHETIC PROTEIN FLHB"/>
    <property type="match status" value="1"/>
</dbReference>
<keyword evidence="8 13" id="KW-0653">Protein transport</keyword>
<dbReference type="InterPro" id="IPR006136">
    <property type="entry name" value="FlhB"/>
</dbReference>
<dbReference type="OrthoDB" id="9807950at2"/>
<keyword evidence="5 13" id="KW-1003">Cell membrane</keyword>
<dbReference type="InParanoid" id="A0A3M0CIB7"/>
<keyword evidence="14" id="KW-0969">Cilium</keyword>
<evidence type="ECO:0000313" key="15">
    <source>
        <dbReference type="Proteomes" id="UP000271227"/>
    </source>
</evidence>
<dbReference type="GO" id="GO:0005886">
    <property type="term" value="C:plasma membrane"/>
    <property type="evidence" value="ECO:0007669"/>
    <property type="project" value="UniProtKB-SubCell"/>
</dbReference>
<comment type="subcellular location">
    <subcellularLocation>
        <location evidence="1">Cell membrane</location>
        <topology evidence="1">Multi-pass membrane protein</topology>
    </subcellularLocation>
</comment>
<evidence type="ECO:0000256" key="2">
    <source>
        <dbReference type="ARBA" id="ARBA00010690"/>
    </source>
</evidence>
<dbReference type="GO" id="GO:0009306">
    <property type="term" value="P:protein secretion"/>
    <property type="evidence" value="ECO:0007669"/>
    <property type="project" value="InterPro"/>
</dbReference>
<feature type="transmembrane region" description="Helical" evidence="13">
    <location>
        <begin position="185"/>
        <end position="211"/>
    </location>
</feature>
<protein>
    <recommendedName>
        <fullName evidence="3 13">Flagellar biosynthetic protein FlhB</fullName>
    </recommendedName>
</protein>
<keyword evidence="15" id="KW-1185">Reference proteome</keyword>
<keyword evidence="11 13" id="KW-1006">Bacterial flagellum protein export</keyword>
<keyword evidence="10 13" id="KW-0472">Membrane</keyword>
<evidence type="ECO:0000256" key="1">
    <source>
        <dbReference type="ARBA" id="ARBA00004651"/>
    </source>
</evidence>
<dbReference type="GO" id="GO:0044780">
    <property type="term" value="P:bacterial-type flagellum assembly"/>
    <property type="evidence" value="ECO:0007669"/>
    <property type="project" value="InterPro"/>
</dbReference>
<dbReference type="FunCoup" id="A0A3M0CIB7">
    <property type="interactions" value="82"/>
</dbReference>
<name>A0A3M0CIB7_9PROT</name>
<evidence type="ECO:0000256" key="10">
    <source>
        <dbReference type="ARBA" id="ARBA00023136"/>
    </source>
</evidence>
<dbReference type="Gene3D" id="6.10.250.2080">
    <property type="match status" value="1"/>
</dbReference>
<dbReference type="PANTHER" id="PTHR30531:SF12">
    <property type="entry name" value="FLAGELLAR BIOSYNTHETIC PROTEIN FLHB"/>
    <property type="match status" value="1"/>
</dbReference>
<dbReference type="AlphaFoldDB" id="A0A3M0CIB7"/>
<dbReference type="Pfam" id="PF01312">
    <property type="entry name" value="Bac_export_2"/>
    <property type="match status" value="1"/>
</dbReference>
<evidence type="ECO:0000256" key="9">
    <source>
        <dbReference type="ARBA" id="ARBA00022989"/>
    </source>
</evidence>
<dbReference type="FunFam" id="3.40.1690.10:FF:000001">
    <property type="entry name" value="Flagellar biosynthetic protein FlhB"/>
    <property type="match status" value="1"/>
</dbReference>
<dbReference type="SUPFAM" id="SSF160544">
    <property type="entry name" value="EscU C-terminal domain-like"/>
    <property type="match status" value="1"/>
</dbReference>
<feature type="transmembrane region" description="Helical" evidence="13">
    <location>
        <begin position="77"/>
        <end position="101"/>
    </location>
</feature>
<evidence type="ECO:0000256" key="3">
    <source>
        <dbReference type="ARBA" id="ARBA00021622"/>
    </source>
</evidence>
<reference evidence="14 15" key="1">
    <citation type="submission" date="2018-10" db="EMBL/GenBank/DDBJ databases">
        <title>Genomic Encyclopedia of Archaeal and Bacterial Type Strains, Phase II (KMG-II): from individual species to whole genera.</title>
        <authorList>
            <person name="Goeker M."/>
        </authorList>
    </citation>
    <scope>NUCLEOTIDE SEQUENCE [LARGE SCALE GENOMIC DNA]</scope>
    <source>
        <strain evidence="14 15">DSM 25217</strain>
    </source>
</reference>
<evidence type="ECO:0000256" key="12">
    <source>
        <dbReference type="ARBA" id="ARBA00025078"/>
    </source>
</evidence>
<evidence type="ECO:0000256" key="11">
    <source>
        <dbReference type="ARBA" id="ARBA00023225"/>
    </source>
</evidence>
<evidence type="ECO:0000256" key="8">
    <source>
        <dbReference type="ARBA" id="ARBA00022927"/>
    </source>
</evidence>
<organism evidence="14 15">
    <name type="scientific">Eilatimonas milleporae</name>
    <dbReference type="NCBI Taxonomy" id="911205"/>
    <lineage>
        <taxon>Bacteria</taxon>
        <taxon>Pseudomonadati</taxon>
        <taxon>Pseudomonadota</taxon>
        <taxon>Alphaproteobacteria</taxon>
        <taxon>Kordiimonadales</taxon>
        <taxon>Kordiimonadaceae</taxon>
        <taxon>Eilatimonas</taxon>
    </lineage>
</organism>
<feature type="transmembrane region" description="Helical" evidence="13">
    <location>
        <begin position="36"/>
        <end position="57"/>
    </location>
</feature>
<keyword evidence="4 13" id="KW-0813">Transport</keyword>
<dbReference type="InterPro" id="IPR006135">
    <property type="entry name" value="T3SS_substrate_exporter"/>
</dbReference>
<dbReference type="InterPro" id="IPR029025">
    <property type="entry name" value="T3SS_substrate_exporter_C"/>
</dbReference>
<gene>
    <name evidence="13" type="primary">flhB</name>
    <name evidence="14" type="ORF">BXY39_1141</name>
</gene>
<accession>A0A3M0CIB7</accession>
<feature type="transmembrane region" description="Helical" evidence="13">
    <location>
        <begin position="146"/>
        <end position="165"/>
    </location>
</feature>
<proteinExistence type="inferred from homology"/>
<evidence type="ECO:0000313" key="14">
    <source>
        <dbReference type="EMBL" id="RMB08507.1"/>
    </source>
</evidence>
<keyword evidence="7 13" id="KW-1005">Bacterial flagellum biogenesis</keyword>
<dbReference type="EMBL" id="REFR01000010">
    <property type="protein sequence ID" value="RMB08507.1"/>
    <property type="molecule type" value="Genomic_DNA"/>
</dbReference>
<dbReference type="Gene3D" id="3.40.1690.10">
    <property type="entry name" value="secretion proteins EscU"/>
    <property type="match status" value="1"/>
</dbReference>
<keyword evidence="9 13" id="KW-1133">Transmembrane helix</keyword>